<dbReference type="GO" id="GO:0000139">
    <property type="term" value="C:Golgi membrane"/>
    <property type="evidence" value="ECO:0007669"/>
    <property type="project" value="UniProtKB-SubCell"/>
</dbReference>
<dbReference type="SUPFAM" id="SSF52540">
    <property type="entry name" value="P-loop containing nucleoside triphosphate hydrolases"/>
    <property type="match status" value="1"/>
</dbReference>
<accession>A0AAD9KX27</accession>
<keyword evidence="9" id="KW-0119">Carbohydrate metabolism</keyword>
<evidence type="ECO:0000256" key="5">
    <source>
        <dbReference type="ARBA" id="ARBA00022989"/>
    </source>
</evidence>
<keyword evidence="9" id="KW-0735">Signal-anchor</keyword>
<keyword evidence="8 9" id="KW-0325">Glycoprotein</keyword>
<keyword evidence="11" id="KW-1185">Reference proteome</keyword>
<organism evidence="10 11">
    <name type="scientific">Ridgeia piscesae</name>
    <name type="common">Tubeworm</name>
    <dbReference type="NCBI Taxonomy" id="27915"/>
    <lineage>
        <taxon>Eukaryota</taxon>
        <taxon>Metazoa</taxon>
        <taxon>Spiralia</taxon>
        <taxon>Lophotrochozoa</taxon>
        <taxon>Annelida</taxon>
        <taxon>Polychaeta</taxon>
        <taxon>Sedentaria</taxon>
        <taxon>Canalipalpata</taxon>
        <taxon>Sabellida</taxon>
        <taxon>Siboglinidae</taxon>
        <taxon>Ridgeia</taxon>
    </lineage>
</organism>
<evidence type="ECO:0000313" key="10">
    <source>
        <dbReference type="EMBL" id="KAK2178964.1"/>
    </source>
</evidence>
<dbReference type="InterPro" id="IPR018011">
    <property type="entry name" value="Carb_sulfotrans_8-10"/>
</dbReference>
<evidence type="ECO:0000256" key="8">
    <source>
        <dbReference type="ARBA" id="ARBA00023180"/>
    </source>
</evidence>
<keyword evidence="3 9" id="KW-0808">Transferase</keyword>
<evidence type="ECO:0000256" key="7">
    <source>
        <dbReference type="ARBA" id="ARBA00023136"/>
    </source>
</evidence>
<sequence length="326" mass="37776">MCASDSDPSDGEYDTAAVRRASATTVNVKSYETCSTKRRRDTMLDTCQQPGDIDASFRNITKVVLNNIFVDDKHGVMCCFIAKVACSTWKYIMINATGRVNDVPRGRIAIHSRPYMRTVGLHVLSDYTPEEIEHRLKNYYKFMLVRHPFDRLSSAYREKFGSENHYYHKALGKGIIKKYRKNASKESLETGNDVTFREFIQFVLDGKPPNYNDHWKRFYEVCDPCRVKYNHVGKLETMSEDARIMFPILGLSPDTTLPEWNVNLHSHRYDIARGKNLSYVFDGLPPEDVTRLMRIYDLDFRLFGYQWDRTTSAAKCHTESDSETCC</sequence>
<dbReference type="InterPro" id="IPR005331">
    <property type="entry name" value="Sulfotransferase"/>
</dbReference>
<keyword evidence="6 9" id="KW-0333">Golgi apparatus</keyword>
<comment type="similarity">
    <text evidence="2 9">Belongs to the sulfotransferase 2 family.</text>
</comment>
<keyword evidence="5" id="KW-1133">Transmembrane helix</keyword>
<dbReference type="GO" id="GO:0016051">
    <property type="term" value="P:carbohydrate biosynthetic process"/>
    <property type="evidence" value="ECO:0007669"/>
    <property type="project" value="InterPro"/>
</dbReference>
<comment type="caution">
    <text evidence="10">The sequence shown here is derived from an EMBL/GenBank/DDBJ whole genome shotgun (WGS) entry which is preliminary data.</text>
</comment>
<dbReference type="PANTHER" id="PTHR12137">
    <property type="entry name" value="CARBOHYDRATE SULFOTRANSFERASE"/>
    <property type="match status" value="1"/>
</dbReference>
<dbReference type="EC" id="2.8.2.-" evidence="9"/>
<keyword evidence="4" id="KW-0812">Transmembrane</keyword>
<evidence type="ECO:0000256" key="3">
    <source>
        <dbReference type="ARBA" id="ARBA00022679"/>
    </source>
</evidence>
<dbReference type="EMBL" id="JAODUO010000521">
    <property type="protein sequence ID" value="KAK2178964.1"/>
    <property type="molecule type" value="Genomic_DNA"/>
</dbReference>
<evidence type="ECO:0000313" key="11">
    <source>
        <dbReference type="Proteomes" id="UP001209878"/>
    </source>
</evidence>
<protein>
    <recommendedName>
        <fullName evidence="9">Carbohydrate sulfotransferase</fullName>
        <ecNumber evidence="9">2.8.2.-</ecNumber>
    </recommendedName>
</protein>
<comment type="subcellular location">
    <subcellularLocation>
        <location evidence="1 9">Golgi apparatus membrane</location>
        <topology evidence="1 9">Single-pass type II membrane protein</topology>
    </subcellularLocation>
</comment>
<name>A0AAD9KX27_RIDPI</name>
<dbReference type="Proteomes" id="UP001209878">
    <property type="component" value="Unassembled WGS sequence"/>
</dbReference>
<gene>
    <name evidence="10" type="ORF">NP493_521g01103</name>
</gene>
<dbReference type="PANTHER" id="PTHR12137:SF54">
    <property type="entry name" value="CARBOHYDRATE SULFOTRANSFERASE"/>
    <property type="match status" value="1"/>
</dbReference>
<keyword evidence="7" id="KW-0472">Membrane</keyword>
<evidence type="ECO:0000256" key="1">
    <source>
        <dbReference type="ARBA" id="ARBA00004323"/>
    </source>
</evidence>
<dbReference type="Pfam" id="PF03567">
    <property type="entry name" value="Sulfotransfer_2"/>
    <property type="match status" value="1"/>
</dbReference>
<evidence type="ECO:0000256" key="4">
    <source>
        <dbReference type="ARBA" id="ARBA00022692"/>
    </source>
</evidence>
<reference evidence="10" key="1">
    <citation type="journal article" date="2023" name="Mol. Biol. Evol.">
        <title>Third-Generation Sequencing Reveals the Adaptive Role of the Epigenome in Three Deep-Sea Polychaetes.</title>
        <authorList>
            <person name="Perez M."/>
            <person name="Aroh O."/>
            <person name="Sun Y."/>
            <person name="Lan Y."/>
            <person name="Juniper S.K."/>
            <person name="Young C.R."/>
            <person name="Angers B."/>
            <person name="Qian P.Y."/>
        </authorList>
    </citation>
    <scope>NUCLEOTIDE SEQUENCE</scope>
    <source>
        <strain evidence="10">R07B-5</strain>
    </source>
</reference>
<evidence type="ECO:0000256" key="2">
    <source>
        <dbReference type="ARBA" id="ARBA00006339"/>
    </source>
</evidence>
<evidence type="ECO:0000256" key="9">
    <source>
        <dbReference type="RuleBase" id="RU364020"/>
    </source>
</evidence>
<proteinExistence type="inferred from homology"/>
<evidence type="ECO:0000256" key="6">
    <source>
        <dbReference type="ARBA" id="ARBA00023034"/>
    </source>
</evidence>
<dbReference type="InterPro" id="IPR027417">
    <property type="entry name" value="P-loop_NTPase"/>
</dbReference>
<dbReference type="GO" id="GO:0008146">
    <property type="term" value="F:sulfotransferase activity"/>
    <property type="evidence" value="ECO:0007669"/>
    <property type="project" value="InterPro"/>
</dbReference>
<dbReference type="AlphaFoldDB" id="A0AAD9KX27"/>